<keyword evidence="8 12" id="KW-1133">Transmembrane helix</keyword>
<dbReference type="GO" id="GO:0007602">
    <property type="term" value="P:phototransduction"/>
    <property type="evidence" value="ECO:0007669"/>
    <property type="project" value="TreeGrafter"/>
</dbReference>
<reference evidence="14" key="1">
    <citation type="submission" date="2025-08" db="UniProtKB">
        <authorList>
            <consortium name="RefSeq"/>
        </authorList>
    </citation>
    <scope>IDENTIFICATION</scope>
</reference>
<dbReference type="CTD" id="33027"/>
<keyword evidence="13" id="KW-1185">Reference proteome</keyword>
<keyword evidence="9 12" id="KW-0406">Ion transport</keyword>
<dbReference type="Pfam" id="PF00876">
    <property type="entry name" value="Innexin"/>
    <property type="match status" value="1"/>
</dbReference>
<dbReference type="RefSeq" id="XP_015599329.1">
    <property type="nucleotide sequence ID" value="XM_015743843.2"/>
</dbReference>
<evidence type="ECO:0000256" key="6">
    <source>
        <dbReference type="ARBA" id="ARBA00022868"/>
    </source>
</evidence>
<evidence type="ECO:0000256" key="1">
    <source>
        <dbReference type="ARBA" id="ARBA00004610"/>
    </source>
</evidence>
<dbReference type="KEGG" id="ccin:107269696"/>
<name>A0AAJ7C125_CEPCN</name>
<comment type="subcellular location">
    <subcellularLocation>
        <location evidence="1">Cell junction</location>
        <location evidence="1">Gap junction</location>
    </subcellularLocation>
    <subcellularLocation>
        <location evidence="2 12">Cell membrane</location>
        <topology evidence="2 12">Multi-pass membrane protein</topology>
    </subcellularLocation>
</comment>
<feature type="transmembrane region" description="Helical" evidence="12">
    <location>
        <begin position="118"/>
        <end position="135"/>
    </location>
</feature>
<evidence type="ECO:0000256" key="5">
    <source>
        <dbReference type="ARBA" id="ARBA00022692"/>
    </source>
</evidence>
<dbReference type="PROSITE" id="PS51013">
    <property type="entry name" value="PANNEXIN"/>
    <property type="match status" value="1"/>
</dbReference>
<dbReference type="Proteomes" id="UP000694920">
    <property type="component" value="Unplaced"/>
</dbReference>
<dbReference type="GO" id="GO:0005886">
    <property type="term" value="C:plasma membrane"/>
    <property type="evidence" value="ECO:0007669"/>
    <property type="project" value="UniProtKB-SubCell"/>
</dbReference>
<dbReference type="PRINTS" id="PR01262">
    <property type="entry name" value="INNEXIN"/>
</dbReference>
<evidence type="ECO:0000256" key="3">
    <source>
        <dbReference type="ARBA" id="ARBA00022448"/>
    </source>
</evidence>
<keyword evidence="3 12" id="KW-0813">Transport</keyword>
<evidence type="ECO:0000256" key="12">
    <source>
        <dbReference type="RuleBase" id="RU010713"/>
    </source>
</evidence>
<dbReference type="PANTHER" id="PTHR11893:SF38">
    <property type="entry name" value="INNEXIN INX7"/>
    <property type="match status" value="1"/>
</dbReference>
<protein>
    <recommendedName>
        <fullName evidence="12">Innexin</fullName>
    </recommendedName>
</protein>
<evidence type="ECO:0000313" key="14">
    <source>
        <dbReference type="RefSeq" id="XP_015599329.1"/>
    </source>
</evidence>
<keyword evidence="7" id="KW-0965">Cell junction</keyword>
<dbReference type="PANTHER" id="PTHR11893">
    <property type="entry name" value="INNEXIN"/>
    <property type="match status" value="1"/>
</dbReference>
<sequence>MVNTVLTTLSVLKSHVNFKVNQDAVFIDNIVFRLHYRVTFIALLVASLLVCSREFFGEHIRCIADTSVAPHVIDTFCFFMSTFTVVKHMNATVLEQGSIPHPGIGPVNDDDPIVYHAYYQWVPFVLFFQAILFYLPHAIWKNLEDNRLNVLVSGLHVASLALGDKETIVNDRLTIPSKNFRGERIWQIRQAFINRLHINKPWAYYLGLCELLNFVNVLMQIYITDKFLGGTFLGLADTIADGTYTDHMDPLDIVFPKVTKCTFHKYGPSGSMQKHDALCVMALNIINEKIYTFLWFWFAILAILTGLGLLWRILTMILHARSDIFNRIVFSMASPGKYNPWTVLRVTNHYSFGDWLFIYYIAKNLDSYVFKDLFEHLARDLENRRKSSYTLYPEFEEEPLTMDA</sequence>
<organism evidence="13 14">
    <name type="scientific">Cephus cinctus</name>
    <name type="common">Wheat stem sawfly</name>
    <dbReference type="NCBI Taxonomy" id="211228"/>
    <lineage>
        <taxon>Eukaryota</taxon>
        <taxon>Metazoa</taxon>
        <taxon>Ecdysozoa</taxon>
        <taxon>Arthropoda</taxon>
        <taxon>Hexapoda</taxon>
        <taxon>Insecta</taxon>
        <taxon>Pterygota</taxon>
        <taxon>Neoptera</taxon>
        <taxon>Endopterygota</taxon>
        <taxon>Hymenoptera</taxon>
        <taxon>Cephoidea</taxon>
        <taxon>Cephidae</taxon>
        <taxon>Cephus</taxon>
    </lineage>
</organism>
<evidence type="ECO:0000313" key="13">
    <source>
        <dbReference type="Proteomes" id="UP000694920"/>
    </source>
</evidence>
<comment type="function">
    <text evidence="12">Structural component of the gap junctions.</text>
</comment>
<accession>A0AAJ7C125</accession>
<keyword evidence="10 12" id="KW-0472">Membrane</keyword>
<evidence type="ECO:0000256" key="10">
    <source>
        <dbReference type="ARBA" id="ARBA00023136"/>
    </source>
</evidence>
<keyword evidence="4" id="KW-1003">Cell membrane</keyword>
<dbReference type="GO" id="GO:0034220">
    <property type="term" value="P:monoatomic ion transmembrane transport"/>
    <property type="evidence" value="ECO:0007669"/>
    <property type="project" value="UniProtKB-KW"/>
</dbReference>
<dbReference type="GO" id="GO:0005921">
    <property type="term" value="C:gap junction"/>
    <property type="evidence" value="ECO:0007669"/>
    <property type="project" value="UniProtKB-SubCell"/>
</dbReference>
<evidence type="ECO:0000256" key="4">
    <source>
        <dbReference type="ARBA" id="ARBA00022475"/>
    </source>
</evidence>
<feature type="transmembrane region" description="Helical" evidence="12">
    <location>
        <begin position="290"/>
        <end position="311"/>
    </location>
</feature>
<dbReference type="InterPro" id="IPR000990">
    <property type="entry name" value="Innexin"/>
</dbReference>
<proteinExistence type="inferred from homology"/>
<evidence type="ECO:0000256" key="9">
    <source>
        <dbReference type="ARBA" id="ARBA00023065"/>
    </source>
</evidence>
<keyword evidence="11 12" id="KW-0407">Ion channel</keyword>
<feature type="transmembrane region" description="Helical" evidence="12">
    <location>
        <begin position="202"/>
        <end position="223"/>
    </location>
</feature>
<evidence type="ECO:0000256" key="11">
    <source>
        <dbReference type="ARBA" id="ARBA00023303"/>
    </source>
</evidence>
<gene>
    <name evidence="14" type="primary">LOC107269696</name>
    <name evidence="12" type="synonym">inx</name>
</gene>
<evidence type="ECO:0000256" key="7">
    <source>
        <dbReference type="ARBA" id="ARBA00022949"/>
    </source>
</evidence>
<dbReference type="AlphaFoldDB" id="A0AAJ7C125"/>
<keyword evidence="6" id="KW-0303">Gap junction</keyword>
<evidence type="ECO:0000256" key="8">
    <source>
        <dbReference type="ARBA" id="ARBA00022989"/>
    </source>
</evidence>
<keyword evidence="5 12" id="KW-0812">Transmembrane</keyword>
<dbReference type="GeneID" id="107269696"/>
<feature type="transmembrane region" description="Helical" evidence="12">
    <location>
        <begin position="34"/>
        <end position="56"/>
    </location>
</feature>
<dbReference type="GO" id="GO:0005243">
    <property type="term" value="F:gap junction channel activity"/>
    <property type="evidence" value="ECO:0007669"/>
    <property type="project" value="TreeGrafter"/>
</dbReference>
<evidence type="ECO:0000256" key="2">
    <source>
        <dbReference type="ARBA" id="ARBA00004651"/>
    </source>
</evidence>
<comment type="similarity">
    <text evidence="12">Belongs to the pannexin family.</text>
</comment>